<dbReference type="Pfam" id="PF10312">
    <property type="entry name" value="Cactin_mid"/>
    <property type="match status" value="1"/>
</dbReference>
<feature type="domain" description="Splicing factor cactin central" evidence="6">
    <location>
        <begin position="241"/>
        <end position="429"/>
    </location>
</feature>
<comment type="caution">
    <text evidence="7">The sequence shown here is derived from an EMBL/GenBank/DDBJ whole genome shotgun (WGS) entry which is preliminary data.</text>
</comment>
<sequence length="717" mass="85124">MDVYKKGRHDRDKGDSKYDRSRDRSRNRNHSLDRRKDEREKRRQSSSSDTENEKRIRKKEKKSRRSRSRSRTRKSKKSKKKRKRSSSSGSSSSSSRSSSPNTNDRLMQKLEDQRQMTVEERRRQKEIMKATETPEEKRLRRLMKKQNKERKRKERMGWDNEYLHYTNNDNPFGDANLLSTFVWKKKLDKEGLADASREQLEVVNRSKQEENKRELEKVKKRRLERELERQQREDEMQLLQRQKEAAQFQEWERQEDQFHHEQARLRSTIRIQEGRAKPIDLLAKYVHSEEDIDAVEMHEPYAYLNGLAIQDLEDLIEDIKVYRELEKGQNADYWSDITVIVQDELHKLRKLEGAGEHETVGRREGIHQSVANEVASIFKGKTAAQLAEIQKQIEATINKKAEGVDIGYWESLLSQLKAHMARARLNDRHQANLRKKLMILKEQQGVKEEPESDSEQAGPSTVKEEEQGQNEDSRASRITSEDDNDEDSRTELPDTGEADTLLNDAIALYEKGSYSPTYISPDALEEGIVIVTEEDDEKRILFARQRVLGHGTKVEDVTTAEERAMQKEARMGMNTDEVQFSVETSLEKEVYLWSDKYRPRKPRYFNRVHTGFEWNKYNQTHYDMDNPPPKIVQGYKFNIFYPDLIDKNATPQYFLTPCGDNRDFAILRFHAGPPYEDIAFKIVNREWEYSYKRGFRCQFHNNIFQLWFHFKRYRYRR</sequence>
<accession>A0A8S1D270</accession>
<evidence type="ECO:0000256" key="4">
    <source>
        <dbReference type="SAM" id="MobiDB-lite"/>
    </source>
</evidence>
<dbReference type="GO" id="GO:0005681">
    <property type="term" value="C:spliceosomal complex"/>
    <property type="evidence" value="ECO:0007669"/>
    <property type="project" value="TreeGrafter"/>
</dbReference>
<feature type="compositionally biased region" description="Basic residues" evidence="4">
    <location>
        <begin position="55"/>
        <end position="85"/>
    </location>
</feature>
<evidence type="ECO:0000259" key="6">
    <source>
        <dbReference type="Pfam" id="PF10312"/>
    </source>
</evidence>
<evidence type="ECO:0000313" key="7">
    <source>
        <dbReference type="EMBL" id="CAB3374237.1"/>
    </source>
</evidence>
<dbReference type="OrthoDB" id="265955at2759"/>
<dbReference type="AlphaFoldDB" id="A0A8S1D270"/>
<feature type="compositionally biased region" description="Basic and acidic residues" evidence="4">
    <location>
        <begin position="106"/>
        <end position="138"/>
    </location>
</feature>
<protein>
    <recommendedName>
        <fullName evidence="2">Splicing factor Cactin</fullName>
    </recommendedName>
</protein>
<dbReference type="GO" id="GO:0005737">
    <property type="term" value="C:cytoplasm"/>
    <property type="evidence" value="ECO:0007669"/>
    <property type="project" value="TreeGrafter"/>
</dbReference>
<dbReference type="Proteomes" id="UP000494165">
    <property type="component" value="Unassembled WGS sequence"/>
</dbReference>
<feature type="domain" description="Splicing factor Cactin C-terminal" evidence="5">
    <location>
        <begin position="593"/>
        <end position="717"/>
    </location>
</feature>
<name>A0A8S1D270_9INSE</name>
<evidence type="ECO:0000313" key="8">
    <source>
        <dbReference type="Proteomes" id="UP000494165"/>
    </source>
</evidence>
<gene>
    <name evidence="7" type="ORF">CLODIP_2_CD10753</name>
</gene>
<feature type="compositionally biased region" description="Basic and acidic residues" evidence="4">
    <location>
        <begin position="462"/>
        <end position="475"/>
    </location>
</feature>
<comment type="similarity">
    <text evidence="1">Belongs to the CACTIN family.</text>
</comment>
<feature type="region of interest" description="Disordered" evidence="4">
    <location>
        <begin position="443"/>
        <end position="498"/>
    </location>
</feature>
<evidence type="ECO:0000256" key="3">
    <source>
        <dbReference type="SAM" id="Coils"/>
    </source>
</evidence>
<dbReference type="InterPro" id="IPR018816">
    <property type="entry name" value="Cactin_central"/>
</dbReference>
<evidence type="ECO:0000259" key="5">
    <source>
        <dbReference type="Pfam" id="PF09732"/>
    </source>
</evidence>
<feature type="compositionally biased region" description="Low complexity" evidence="4">
    <location>
        <begin position="86"/>
        <end position="99"/>
    </location>
</feature>
<feature type="coiled-coil region" evidence="3">
    <location>
        <begin position="197"/>
        <end position="249"/>
    </location>
</feature>
<dbReference type="EMBL" id="CADEPI010000095">
    <property type="protein sequence ID" value="CAB3374237.1"/>
    <property type="molecule type" value="Genomic_DNA"/>
</dbReference>
<dbReference type="GO" id="GO:0045292">
    <property type="term" value="P:mRNA cis splicing, via spliceosome"/>
    <property type="evidence" value="ECO:0007669"/>
    <property type="project" value="TreeGrafter"/>
</dbReference>
<feature type="region of interest" description="Disordered" evidence="4">
    <location>
        <begin position="1"/>
        <end position="154"/>
    </location>
</feature>
<evidence type="ECO:0000256" key="1">
    <source>
        <dbReference type="ARBA" id="ARBA00006895"/>
    </source>
</evidence>
<dbReference type="InterPro" id="IPR019134">
    <property type="entry name" value="Cactin_C"/>
</dbReference>
<dbReference type="SMART" id="SM01050">
    <property type="entry name" value="CactinC_cactus"/>
    <property type="match status" value="1"/>
</dbReference>
<dbReference type="PANTHER" id="PTHR21737">
    <property type="entry name" value="POLYGLUTAMINE BINDING PROTEIN 1/MARVEL MEMBRANE-ASSOCIATING DOMAIN CONTAINING 3"/>
    <property type="match status" value="1"/>
</dbReference>
<organism evidence="7 8">
    <name type="scientific">Cloeon dipterum</name>
    <dbReference type="NCBI Taxonomy" id="197152"/>
    <lineage>
        <taxon>Eukaryota</taxon>
        <taxon>Metazoa</taxon>
        <taxon>Ecdysozoa</taxon>
        <taxon>Arthropoda</taxon>
        <taxon>Hexapoda</taxon>
        <taxon>Insecta</taxon>
        <taxon>Pterygota</taxon>
        <taxon>Palaeoptera</taxon>
        <taxon>Ephemeroptera</taxon>
        <taxon>Pisciforma</taxon>
        <taxon>Baetidae</taxon>
        <taxon>Cloeon</taxon>
    </lineage>
</organism>
<dbReference type="Pfam" id="PF09732">
    <property type="entry name" value="CactinC_cactus"/>
    <property type="match status" value="1"/>
</dbReference>
<feature type="compositionally biased region" description="Basic residues" evidence="4">
    <location>
        <begin position="139"/>
        <end position="154"/>
    </location>
</feature>
<feature type="compositionally biased region" description="Basic and acidic residues" evidence="4">
    <location>
        <begin position="9"/>
        <end position="43"/>
    </location>
</feature>
<proteinExistence type="inferred from homology"/>
<dbReference type="PANTHER" id="PTHR21737:SF4">
    <property type="entry name" value="SPLICING FACTOR CACTIN"/>
    <property type="match status" value="1"/>
</dbReference>
<keyword evidence="3" id="KW-0175">Coiled coil</keyword>
<reference evidence="7 8" key="1">
    <citation type="submission" date="2020-04" db="EMBL/GenBank/DDBJ databases">
        <authorList>
            <person name="Alioto T."/>
            <person name="Alioto T."/>
            <person name="Gomez Garrido J."/>
        </authorList>
    </citation>
    <scope>NUCLEOTIDE SEQUENCE [LARGE SCALE GENOMIC DNA]</scope>
</reference>
<evidence type="ECO:0000256" key="2">
    <source>
        <dbReference type="ARBA" id="ARBA00034534"/>
    </source>
</evidence>
<keyword evidence="8" id="KW-1185">Reference proteome</keyword>